<accession>A0ABY4RNF2</accession>
<keyword evidence="2" id="KW-1185">Reference proteome</keyword>
<dbReference type="EMBL" id="CP027059">
    <property type="protein sequence ID" value="UQZ83239.1"/>
    <property type="molecule type" value="Genomic_DNA"/>
</dbReference>
<protein>
    <submittedName>
        <fullName evidence="1">Uncharacterized protein</fullName>
    </submittedName>
</protein>
<name>A0ABY4RNF2_9BACL</name>
<evidence type="ECO:0000313" key="1">
    <source>
        <dbReference type="EMBL" id="UQZ83239.1"/>
    </source>
</evidence>
<dbReference type="Proteomes" id="UP001057134">
    <property type="component" value="Chromosome"/>
</dbReference>
<organism evidence="1 2">
    <name type="scientific">Paenibacillus konkukensis</name>
    <dbReference type="NCBI Taxonomy" id="2020716"/>
    <lineage>
        <taxon>Bacteria</taxon>
        <taxon>Bacillati</taxon>
        <taxon>Bacillota</taxon>
        <taxon>Bacilli</taxon>
        <taxon>Bacillales</taxon>
        <taxon>Paenibacillaceae</taxon>
        <taxon>Paenibacillus</taxon>
    </lineage>
</organism>
<reference evidence="1" key="2">
    <citation type="journal article" date="2021" name="J Anim Sci Technol">
        <title>Complete genome sequence of Paenibacillus konkukensis sp. nov. SK3146 as a potential probiotic strain.</title>
        <authorList>
            <person name="Jung H.I."/>
            <person name="Park S."/>
            <person name="Niu K.M."/>
            <person name="Lee S.W."/>
            <person name="Kothari D."/>
            <person name="Yi K.J."/>
            <person name="Kim S.K."/>
        </authorList>
    </citation>
    <scope>NUCLEOTIDE SEQUENCE</scope>
    <source>
        <strain evidence="1">SK3146</strain>
    </source>
</reference>
<proteinExistence type="predicted"/>
<gene>
    <name evidence="1" type="ORF">SK3146_02400</name>
</gene>
<reference evidence="1" key="1">
    <citation type="submission" date="2018-02" db="EMBL/GenBank/DDBJ databases">
        <authorList>
            <person name="Kim S.-K."/>
            <person name="Jung H.-I."/>
            <person name="Lee S.-W."/>
        </authorList>
    </citation>
    <scope>NUCLEOTIDE SEQUENCE</scope>
    <source>
        <strain evidence="1">SK3146</strain>
    </source>
</reference>
<evidence type="ECO:0000313" key="2">
    <source>
        <dbReference type="Proteomes" id="UP001057134"/>
    </source>
</evidence>
<sequence length="64" mass="7376">MRQDGNRLCAWQAEQHSGYAGAVIGQKSVDRKMYPLYDEGVKYTKPWFCIKNQIGVILLCLKVR</sequence>